<reference evidence="3 4" key="1">
    <citation type="journal article" date="2013" name="Mar. Genomics">
        <title>Expression of sulfatases in Rhodopirellula baltica and the diversity of sulfatases in the genus Rhodopirellula.</title>
        <authorList>
            <person name="Wegner C.E."/>
            <person name="Richter-Heitmann T."/>
            <person name="Klindworth A."/>
            <person name="Klockow C."/>
            <person name="Richter M."/>
            <person name="Achstetter T."/>
            <person name="Glockner F.O."/>
            <person name="Harder J."/>
        </authorList>
    </citation>
    <scope>NUCLEOTIDE SEQUENCE [LARGE SCALE GENOMIC DNA]</scope>
    <source>
        <strain evidence="3 4">SM1</strain>
    </source>
</reference>
<dbReference type="EMBL" id="ANOG01000946">
    <property type="protein sequence ID" value="EMI16523.1"/>
    <property type="molecule type" value="Genomic_DNA"/>
</dbReference>
<gene>
    <name evidence="3" type="ORF">RMSM_06534</name>
</gene>
<sequence length="410" mass="45584">MSSSDQLSQRPVVLHARCISGLGGGPEKTILNSPRFLRPLGFDSYCAYLHSKADGPDLIARANEIKAPFLSVLDNGPFDFGIVKRITEICRAKNVTIWHGHDYKTDLLGLWVRRRWPMKLVTTVHGWVQHTWKTPLYYAIDRFAIRRYDQVICVSEDLYEQCLGMGVSDDRCHLIQNAIDTHEFRRTMSVCDARDAVGWDETTIVLGAVGRLSPEKGFDLLIRAVSQLIDSGVRVCLKIAGEGAEQASLEQLIRELGCTQHVQLIGHVKDIKLFFQAIDIFVLSSLREGLPNVVLESMAMGTPVIATRIAGLPNLIENDHNGKLIDPESVPALYDAIADLAGSPESCDRLSSNARTTIESSFNFEHRMRRVADVYARAIGNPWECPPVDSATNALQQGSNRHIPLSASQR</sequence>
<dbReference type="OrthoDB" id="232381at2"/>
<organism evidence="3 4">
    <name type="scientific">Rhodopirellula maiorica SM1</name>
    <dbReference type="NCBI Taxonomy" id="1265738"/>
    <lineage>
        <taxon>Bacteria</taxon>
        <taxon>Pseudomonadati</taxon>
        <taxon>Planctomycetota</taxon>
        <taxon>Planctomycetia</taxon>
        <taxon>Pirellulales</taxon>
        <taxon>Pirellulaceae</taxon>
        <taxon>Novipirellula</taxon>
    </lineage>
</organism>
<dbReference type="AlphaFoldDB" id="M5RAJ7"/>
<dbReference type="Pfam" id="PF00534">
    <property type="entry name" value="Glycos_transf_1"/>
    <property type="match status" value="1"/>
</dbReference>
<dbReference type="SUPFAM" id="SSF53756">
    <property type="entry name" value="UDP-Glycosyltransferase/glycogen phosphorylase"/>
    <property type="match status" value="1"/>
</dbReference>
<protein>
    <submittedName>
        <fullName evidence="3">Glycosyl transferase, group 1 family protein</fullName>
    </submittedName>
</protein>
<accession>M5RAJ7</accession>
<dbReference type="PANTHER" id="PTHR12526">
    <property type="entry name" value="GLYCOSYLTRANSFERASE"/>
    <property type="match status" value="1"/>
</dbReference>
<feature type="domain" description="Glycosyltransferase subfamily 4-like N-terminal" evidence="2">
    <location>
        <begin position="24"/>
        <end position="182"/>
    </location>
</feature>
<evidence type="ECO:0000313" key="3">
    <source>
        <dbReference type="EMBL" id="EMI16523.1"/>
    </source>
</evidence>
<dbReference type="Proteomes" id="UP000011991">
    <property type="component" value="Unassembled WGS sequence"/>
</dbReference>
<evidence type="ECO:0000313" key="4">
    <source>
        <dbReference type="Proteomes" id="UP000011991"/>
    </source>
</evidence>
<keyword evidence="4" id="KW-1185">Reference proteome</keyword>
<name>M5RAJ7_9BACT</name>
<evidence type="ECO:0000259" key="2">
    <source>
        <dbReference type="Pfam" id="PF13439"/>
    </source>
</evidence>
<dbReference type="Gene3D" id="3.40.50.2000">
    <property type="entry name" value="Glycogen Phosphorylase B"/>
    <property type="match status" value="2"/>
</dbReference>
<dbReference type="CDD" id="cd03801">
    <property type="entry name" value="GT4_PimA-like"/>
    <property type="match status" value="1"/>
</dbReference>
<dbReference type="InterPro" id="IPR028098">
    <property type="entry name" value="Glyco_trans_4-like_N"/>
</dbReference>
<dbReference type="Pfam" id="PF13439">
    <property type="entry name" value="Glyco_transf_4"/>
    <property type="match status" value="1"/>
</dbReference>
<proteinExistence type="predicted"/>
<evidence type="ECO:0000259" key="1">
    <source>
        <dbReference type="Pfam" id="PF00534"/>
    </source>
</evidence>
<comment type="caution">
    <text evidence="3">The sequence shown here is derived from an EMBL/GenBank/DDBJ whole genome shotgun (WGS) entry which is preliminary data.</text>
</comment>
<keyword evidence="3" id="KW-0808">Transferase</keyword>
<feature type="domain" description="Glycosyl transferase family 1" evidence="1">
    <location>
        <begin position="194"/>
        <end position="356"/>
    </location>
</feature>
<dbReference type="PANTHER" id="PTHR12526:SF637">
    <property type="entry name" value="GLYCOSYLTRANSFERASE EPSF-RELATED"/>
    <property type="match status" value="1"/>
</dbReference>
<dbReference type="PATRIC" id="fig|1265738.3.peg.6519"/>
<dbReference type="GO" id="GO:0016757">
    <property type="term" value="F:glycosyltransferase activity"/>
    <property type="evidence" value="ECO:0007669"/>
    <property type="project" value="InterPro"/>
</dbReference>
<dbReference type="InterPro" id="IPR001296">
    <property type="entry name" value="Glyco_trans_1"/>
</dbReference>
<dbReference type="RefSeq" id="WP_008706413.1">
    <property type="nucleotide sequence ID" value="NZ_ANOG01000946.1"/>
</dbReference>